<protein>
    <submittedName>
        <fullName evidence="2">Uncharacterized protein</fullName>
    </submittedName>
</protein>
<dbReference type="EMBL" id="VVIM01000008">
    <property type="protein sequence ID" value="KAB0794449.1"/>
    <property type="molecule type" value="Genomic_DNA"/>
</dbReference>
<evidence type="ECO:0000313" key="4">
    <source>
        <dbReference type="Proteomes" id="UP000327044"/>
    </source>
</evidence>
<feature type="compositionally biased region" description="Low complexity" evidence="1">
    <location>
        <begin position="357"/>
        <end position="368"/>
    </location>
</feature>
<keyword evidence="4" id="KW-1185">Reference proteome</keyword>
<accession>A0A1Y1LJG9</accession>
<dbReference type="AlphaFoldDB" id="A0A1Y1LJG9"/>
<dbReference type="InParanoid" id="A0A1Y1LJG9"/>
<feature type="region of interest" description="Disordered" evidence="1">
    <location>
        <begin position="229"/>
        <end position="254"/>
    </location>
</feature>
<proteinExistence type="predicted"/>
<reference evidence="2" key="1">
    <citation type="journal article" date="2016" name="Sci. Rep.">
        <title>Molecular characterization of firefly nuptial gifts: a multi-omics approach sheds light on postcopulatory sexual selection.</title>
        <authorList>
            <person name="Al-Wathiqui N."/>
            <person name="Fallon T.R."/>
            <person name="South A."/>
            <person name="Weng J.K."/>
            <person name="Lewis S.M."/>
        </authorList>
    </citation>
    <scope>NUCLEOTIDE SEQUENCE</scope>
</reference>
<dbReference type="EMBL" id="GEZM01054183">
    <property type="protein sequence ID" value="JAV73802.1"/>
    <property type="molecule type" value="Transcribed_RNA"/>
</dbReference>
<evidence type="ECO:0000313" key="2">
    <source>
        <dbReference type="EMBL" id="JAV73802.1"/>
    </source>
</evidence>
<evidence type="ECO:0000313" key="3">
    <source>
        <dbReference type="EMBL" id="KAB0794449.1"/>
    </source>
</evidence>
<sequence>MANSSPDQLYGYLTPTFNYCYDDPEGYMADYPDSDLLSETSFPPAGGQNIRVGHPATQELYACDTFHLPETYYVNTPLPIPPPLPRRSRVSPVYCPCFNTPIDTDFRDHEIYGAPHHRIPKIAPRITRRHPVAVRTPRYFRRPMSNICKKPSVLCLPVVSRPDPAVCLRNKKPIYQYVPAAKHLGRRHSLPMQTPVAVNREHEKELHMTQSSVDAVLARYDTICEGQGPGENCGSISSKSSRNRKFKPKTPPSLKKEFVKNRAGRMDDKNSPSKLPDVEALEVEDITTEVLDMMLSELINSGSEKDGTKDKLPPKSYDARAAGEGANIGNAQNTVFPSFNYQDISRNIKKSQPYINATSAPTPSTPKSSKADVTNVKKENCGSSLSAENSILELHRSKSYILSLIDRALSRELGTATDEGYPSIPKEVIQVSARQAAGTVKKHDRNCDNGLCLQVTQNLTEPHKAFPETELKHESSCSCNVQDEPLYMKQLRQLKWGHLKHIQMEARRLEDLERFLDSCSSSQSN</sequence>
<feature type="region of interest" description="Disordered" evidence="1">
    <location>
        <begin position="352"/>
        <end position="376"/>
    </location>
</feature>
<gene>
    <name evidence="3" type="ORF">PPYR_11288</name>
</gene>
<name>A0A1Y1LJG9_PHOPY</name>
<reference evidence="3 4" key="2">
    <citation type="journal article" date="2018" name="Elife">
        <title>Firefly genomes illuminate parallel origins of bioluminescence in beetles.</title>
        <authorList>
            <person name="Fallon T.R."/>
            <person name="Lower S.E."/>
            <person name="Chang C.H."/>
            <person name="Bessho-Uehara M."/>
            <person name="Martin G.J."/>
            <person name="Bewick A.J."/>
            <person name="Behringer M."/>
            <person name="Debat H.J."/>
            <person name="Wong I."/>
            <person name="Day J.C."/>
            <person name="Suvorov A."/>
            <person name="Silva C.J."/>
            <person name="Stanger-Hall K.F."/>
            <person name="Hall D.W."/>
            <person name="Schmitz R.J."/>
            <person name="Nelson D.R."/>
            <person name="Lewis S.M."/>
            <person name="Shigenobu S."/>
            <person name="Bybee S.M."/>
            <person name="Larracuente A.M."/>
            <person name="Oba Y."/>
            <person name="Weng J.K."/>
        </authorList>
    </citation>
    <scope>NUCLEOTIDE SEQUENCE [LARGE SCALE GENOMIC DNA]</scope>
    <source>
        <strain evidence="3">1611_PpyrPB1</strain>
        <tissue evidence="3">Whole body</tissue>
    </source>
</reference>
<organism evidence="2">
    <name type="scientific">Photinus pyralis</name>
    <name type="common">Common eastern firefly</name>
    <name type="synonym">Lampyris pyralis</name>
    <dbReference type="NCBI Taxonomy" id="7054"/>
    <lineage>
        <taxon>Eukaryota</taxon>
        <taxon>Metazoa</taxon>
        <taxon>Ecdysozoa</taxon>
        <taxon>Arthropoda</taxon>
        <taxon>Hexapoda</taxon>
        <taxon>Insecta</taxon>
        <taxon>Pterygota</taxon>
        <taxon>Neoptera</taxon>
        <taxon>Endopterygota</taxon>
        <taxon>Coleoptera</taxon>
        <taxon>Polyphaga</taxon>
        <taxon>Elateriformia</taxon>
        <taxon>Elateroidea</taxon>
        <taxon>Lampyridae</taxon>
        <taxon>Lampyrinae</taxon>
        <taxon>Photinus</taxon>
    </lineage>
</organism>
<dbReference type="OrthoDB" id="7615648at2759"/>
<feature type="region of interest" description="Disordered" evidence="1">
    <location>
        <begin position="301"/>
        <end position="321"/>
    </location>
</feature>
<feature type="compositionally biased region" description="Basic and acidic residues" evidence="1">
    <location>
        <begin position="303"/>
        <end position="313"/>
    </location>
</feature>
<dbReference type="Proteomes" id="UP000327044">
    <property type="component" value="Unassembled WGS sequence"/>
</dbReference>
<reference evidence="3" key="3">
    <citation type="submission" date="2019-08" db="EMBL/GenBank/DDBJ databases">
        <authorList>
            <consortium name="Photinus pyralis genome working group"/>
            <person name="Fallon T.R."/>
            <person name="Sander Lower S.E."/>
            <person name="Weng J.-K."/>
        </authorList>
    </citation>
    <scope>NUCLEOTIDE SEQUENCE</scope>
    <source>
        <strain evidence="3">1611_PpyrPB1</strain>
        <tissue evidence="3">Whole body</tissue>
    </source>
</reference>
<evidence type="ECO:0000256" key="1">
    <source>
        <dbReference type="SAM" id="MobiDB-lite"/>
    </source>
</evidence>